<proteinExistence type="predicted"/>
<dbReference type="EMBL" id="JBICBT010000578">
    <property type="protein sequence ID" value="KAL3109109.1"/>
    <property type="molecule type" value="Genomic_DNA"/>
</dbReference>
<accession>A0ABD2L1U1</accession>
<evidence type="ECO:0000313" key="1">
    <source>
        <dbReference type="EMBL" id="KAL3109109.1"/>
    </source>
</evidence>
<sequence length="142" mass="15683">MSNQSISIAPGAVPPILHQNLLDNSTFKNYQINHNNHSPFLLLDEGSERDFAFTLSLFTFVLFNASPAPSARSLSFVRVIGELRAISLCERAHTHTHTPKPQQQQLIMKMTTKSSGERLATPAAEGSAVSASIDCFRHTKFM</sequence>
<dbReference type="AlphaFoldDB" id="A0ABD2L1U1"/>
<keyword evidence="2" id="KW-1185">Reference proteome</keyword>
<gene>
    <name evidence="1" type="ORF">niasHT_012671</name>
</gene>
<protein>
    <submittedName>
        <fullName evidence="1">Uncharacterized protein</fullName>
    </submittedName>
</protein>
<reference evidence="1 2" key="1">
    <citation type="submission" date="2024-10" db="EMBL/GenBank/DDBJ databases">
        <authorList>
            <person name="Kim D."/>
        </authorList>
    </citation>
    <scope>NUCLEOTIDE SEQUENCE [LARGE SCALE GENOMIC DNA]</scope>
    <source>
        <strain evidence="1">BH-2024</strain>
    </source>
</reference>
<comment type="caution">
    <text evidence="1">The sequence shown here is derived from an EMBL/GenBank/DDBJ whole genome shotgun (WGS) entry which is preliminary data.</text>
</comment>
<evidence type="ECO:0000313" key="2">
    <source>
        <dbReference type="Proteomes" id="UP001620626"/>
    </source>
</evidence>
<name>A0ABD2L1U1_9BILA</name>
<dbReference type="Proteomes" id="UP001620626">
    <property type="component" value="Unassembled WGS sequence"/>
</dbReference>
<organism evidence="1 2">
    <name type="scientific">Heterodera trifolii</name>
    <dbReference type="NCBI Taxonomy" id="157864"/>
    <lineage>
        <taxon>Eukaryota</taxon>
        <taxon>Metazoa</taxon>
        <taxon>Ecdysozoa</taxon>
        <taxon>Nematoda</taxon>
        <taxon>Chromadorea</taxon>
        <taxon>Rhabditida</taxon>
        <taxon>Tylenchina</taxon>
        <taxon>Tylenchomorpha</taxon>
        <taxon>Tylenchoidea</taxon>
        <taxon>Heteroderidae</taxon>
        <taxon>Heteroderinae</taxon>
        <taxon>Heterodera</taxon>
    </lineage>
</organism>